<dbReference type="PANTHER" id="PTHR21660:SF1">
    <property type="entry name" value="ACYL-COENZYME A THIOESTERASE 13"/>
    <property type="match status" value="1"/>
</dbReference>
<accession>V8QL88</accession>
<keyword evidence="2" id="KW-0378">Hydrolase</keyword>
<evidence type="ECO:0000256" key="1">
    <source>
        <dbReference type="ARBA" id="ARBA00008324"/>
    </source>
</evidence>
<name>V8QL88_9BURK</name>
<dbReference type="OrthoDB" id="7060041at2"/>
<feature type="domain" description="Thioesterase" evidence="3">
    <location>
        <begin position="51"/>
        <end position="126"/>
    </location>
</feature>
<comment type="caution">
    <text evidence="4">The sequence shown here is derived from an EMBL/GenBank/DDBJ whole genome shotgun (WGS) entry which is preliminary data.</text>
</comment>
<keyword evidence="5" id="KW-1185">Reference proteome</keyword>
<reference evidence="4 5" key="1">
    <citation type="journal article" date="2014" name="Genome Announc.">
        <title>Draft Genome Sequence of Advenella kashmirensis Strain W13003, a Polycyclic Aromatic Hydrocarbon-Degrading Bacterium.</title>
        <authorList>
            <person name="Wang X."/>
            <person name="Jin D."/>
            <person name="Zhou L."/>
            <person name="Wu L."/>
            <person name="An W."/>
            <person name="Zhao L."/>
        </authorList>
    </citation>
    <scope>NUCLEOTIDE SEQUENCE [LARGE SCALE GENOMIC DNA]</scope>
    <source>
        <strain evidence="4 5">W13003</strain>
    </source>
</reference>
<dbReference type="AlphaFoldDB" id="V8QL88"/>
<proteinExistence type="inferred from homology"/>
<dbReference type="PATRIC" id="fig|1424334.3.peg.4078"/>
<dbReference type="SUPFAM" id="SSF54637">
    <property type="entry name" value="Thioesterase/thiol ester dehydrase-isomerase"/>
    <property type="match status" value="1"/>
</dbReference>
<protein>
    <submittedName>
        <fullName evidence="4">Esterase</fullName>
    </submittedName>
</protein>
<dbReference type="Proteomes" id="UP000018733">
    <property type="component" value="Unassembled WGS sequence"/>
</dbReference>
<dbReference type="Gene3D" id="3.10.129.10">
    <property type="entry name" value="Hotdog Thioesterase"/>
    <property type="match status" value="1"/>
</dbReference>
<evidence type="ECO:0000313" key="5">
    <source>
        <dbReference type="Proteomes" id="UP000018733"/>
    </source>
</evidence>
<organism evidence="4 5">
    <name type="scientific">Advenella kashmirensis W13003</name>
    <dbReference type="NCBI Taxonomy" id="1424334"/>
    <lineage>
        <taxon>Bacteria</taxon>
        <taxon>Pseudomonadati</taxon>
        <taxon>Pseudomonadota</taxon>
        <taxon>Betaproteobacteria</taxon>
        <taxon>Burkholderiales</taxon>
        <taxon>Alcaligenaceae</taxon>
    </lineage>
</organism>
<comment type="similarity">
    <text evidence="1">Belongs to the thioesterase PaaI family.</text>
</comment>
<evidence type="ECO:0000256" key="2">
    <source>
        <dbReference type="ARBA" id="ARBA00022801"/>
    </source>
</evidence>
<dbReference type="HOGENOM" id="CLU_089876_8_1_4"/>
<dbReference type="CDD" id="cd03443">
    <property type="entry name" value="PaaI_thioesterase"/>
    <property type="match status" value="1"/>
</dbReference>
<gene>
    <name evidence="4" type="ORF">W822_20345</name>
</gene>
<dbReference type="InterPro" id="IPR029069">
    <property type="entry name" value="HotDog_dom_sf"/>
</dbReference>
<dbReference type="InterPro" id="IPR006683">
    <property type="entry name" value="Thioestr_dom"/>
</dbReference>
<evidence type="ECO:0000313" key="4">
    <source>
        <dbReference type="EMBL" id="ETF00726.1"/>
    </source>
</evidence>
<dbReference type="STRING" id="1424334.W822_20345"/>
<dbReference type="Pfam" id="PF03061">
    <property type="entry name" value="4HBT"/>
    <property type="match status" value="1"/>
</dbReference>
<sequence>MTDQTLPEHYRPLNRFSSFSDLTGPFYEKVVDGRHIGIGIRVEESHLNKVGVAHGGLIMTVADNAFGDAILNANEEPVSFVTMSLTCEFMSAVHAGDWLEATVDIQRKGKRVVFANCDLRVGDKKVAFATALFSMINTTKA</sequence>
<dbReference type="eggNOG" id="COG2050">
    <property type="taxonomic scope" value="Bacteria"/>
</dbReference>
<dbReference type="PANTHER" id="PTHR21660">
    <property type="entry name" value="THIOESTERASE SUPERFAMILY MEMBER-RELATED"/>
    <property type="match status" value="1"/>
</dbReference>
<dbReference type="GO" id="GO:0047617">
    <property type="term" value="F:fatty acyl-CoA hydrolase activity"/>
    <property type="evidence" value="ECO:0007669"/>
    <property type="project" value="InterPro"/>
</dbReference>
<dbReference type="InterPro" id="IPR039298">
    <property type="entry name" value="ACOT13"/>
</dbReference>
<dbReference type="EMBL" id="AYXT01000013">
    <property type="protein sequence ID" value="ETF00726.1"/>
    <property type="molecule type" value="Genomic_DNA"/>
</dbReference>
<dbReference type="RefSeq" id="WP_024006993.1">
    <property type="nucleotide sequence ID" value="NZ_KI650982.1"/>
</dbReference>
<evidence type="ECO:0000259" key="3">
    <source>
        <dbReference type="Pfam" id="PF03061"/>
    </source>
</evidence>